<sequence>MFGIDDVLLGGIIGGGLSFLGGERRNDAAEAQSAQQMAFQERMSSTAHQREVADLKAAGLNPMLSARLGGASTPSGSAAPVEDTLTPAVNSASQVAEKRASVELMRAQREKALSEAEQSKTQAALNRANVPYVMQQIAVADAQAQLHGASAGELRARTDMVHPSTMVLNNARANGQLYVNSANDARALLDREHQRALNLETFYRSLDWHKVRAEAAMHASKYGQDVLPYVHSGSEAARSFGNLFGRFGPFGRYLGR</sequence>
<organism evidence="1">
    <name type="scientific">Gokushovirinae environmental samples</name>
    <dbReference type="NCBI Taxonomy" id="1478972"/>
    <lineage>
        <taxon>Viruses</taxon>
        <taxon>Monodnaviria</taxon>
        <taxon>Sangervirae</taxon>
        <taxon>Phixviricota</taxon>
        <taxon>Malgrandaviricetes</taxon>
        <taxon>Petitvirales</taxon>
        <taxon>Microviridae</taxon>
        <taxon>environmental samples</taxon>
    </lineage>
</organism>
<protein>
    <submittedName>
        <fullName evidence="1">Minor capsid protein</fullName>
    </submittedName>
</protein>
<evidence type="ECO:0000313" key="1">
    <source>
        <dbReference type="EMBL" id="AVQ10182.1"/>
    </source>
</evidence>
<proteinExistence type="predicted"/>
<dbReference type="EMBL" id="MH029516">
    <property type="protein sequence ID" value="AVQ10182.1"/>
    <property type="molecule type" value="Genomic_DNA"/>
</dbReference>
<accession>A0A2R3UAA1</accession>
<reference evidence="1" key="1">
    <citation type="submission" date="2018-03" db="EMBL/GenBank/DDBJ databases">
        <title>Twenty-four Novel Viral Genomes identified from the Dushanzi Mud Volcanic Sediment in Xinjiang, China.</title>
        <authorList>
            <person name="Han L."/>
        </authorList>
    </citation>
    <scope>NUCLEOTIDE SEQUENCE</scope>
</reference>
<name>A0A2R3UAA1_9VIRU</name>